<dbReference type="SUPFAM" id="SSF52047">
    <property type="entry name" value="RNI-like"/>
    <property type="match status" value="2"/>
</dbReference>
<evidence type="ECO:0000256" key="1">
    <source>
        <dbReference type="ARBA" id="ARBA00022614"/>
    </source>
</evidence>
<evidence type="ECO:0000256" key="2">
    <source>
        <dbReference type="ARBA" id="ARBA00022692"/>
    </source>
</evidence>
<dbReference type="Proteomes" id="UP000694864">
    <property type="component" value="Chromosome 12"/>
</dbReference>
<reference evidence="12" key="2">
    <citation type="submission" date="2025-08" db="UniProtKB">
        <authorList>
            <consortium name="RefSeq"/>
        </authorList>
    </citation>
    <scope>IDENTIFICATION</scope>
    <source>
        <tissue evidence="12">Leaf</tissue>
    </source>
</reference>
<dbReference type="GeneID" id="104732326"/>
<reference evidence="11" key="1">
    <citation type="journal article" date="2014" name="Nat. Commun.">
        <title>The emerging biofuel crop Camelina sativa retains a highly undifferentiated hexaploid genome structure.</title>
        <authorList>
            <person name="Kagale S."/>
            <person name="Koh C."/>
            <person name="Nixon J."/>
            <person name="Bollina V."/>
            <person name="Clarke W.E."/>
            <person name="Tuteja R."/>
            <person name="Spillane C."/>
            <person name="Robinson S.J."/>
            <person name="Links M.G."/>
            <person name="Clarke C."/>
            <person name="Higgins E.E."/>
            <person name="Huebert T."/>
            <person name="Sharpe A.G."/>
            <person name="Parkin I.A."/>
        </authorList>
    </citation>
    <scope>NUCLEOTIDE SEQUENCE [LARGE SCALE GENOMIC DNA]</scope>
    <source>
        <strain evidence="11">cv. DH55</strain>
    </source>
</reference>
<feature type="domain" description="Leucine-rich repeat-containing N-terminal plant-type" evidence="9">
    <location>
        <begin position="29"/>
        <end position="76"/>
    </location>
</feature>
<proteinExistence type="predicted"/>
<dbReference type="InterPro" id="IPR003591">
    <property type="entry name" value="Leu-rich_rpt_typical-subtyp"/>
</dbReference>
<dbReference type="InterPro" id="IPR032675">
    <property type="entry name" value="LRR_dom_sf"/>
</dbReference>
<evidence type="ECO:0000313" key="11">
    <source>
        <dbReference type="Proteomes" id="UP000694864"/>
    </source>
</evidence>
<dbReference type="PRINTS" id="PR00019">
    <property type="entry name" value="LEURICHRPT"/>
</dbReference>
<feature type="signal peptide" evidence="8">
    <location>
        <begin position="1"/>
        <end position="20"/>
    </location>
</feature>
<keyword evidence="1" id="KW-0433">Leucine-rich repeat</keyword>
<protein>
    <submittedName>
        <fullName evidence="12">Receptor-like protein 12</fullName>
    </submittedName>
</protein>
<organism evidence="11 12">
    <name type="scientific">Camelina sativa</name>
    <name type="common">False flax</name>
    <name type="synonym">Myagrum sativum</name>
    <dbReference type="NCBI Taxonomy" id="90675"/>
    <lineage>
        <taxon>Eukaryota</taxon>
        <taxon>Viridiplantae</taxon>
        <taxon>Streptophyta</taxon>
        <taxon>Embryophyta</taxon>
        <taxon>Tracheophyta</taxon>
        <taxon>Spermatophyta</taxon>
        <taxon>Magnoliopsida</taxon>
        <taxon>eudicotyledons</taxon>
        <taxon>Gunneridae</taxon>
        <taxon>Pentapetalae</taxon>
        <taxon>rosids</taxon>
        <taxon>malvids</taxon>
        <taxon>Brassicales</taxon>
        <taxon>Brassicaceae</taxon>
        <taxon>Camelineae</taxon>
        <taxon>Camelina</taxon>
    </lineage>
</organism>
<dbReference type="SUPFAM" id="SSF52058">
    <property type="entry name" value="L domain-like"/>
    <property type="match status" value="4"/>
</dbReference>
<accession>A0ABM0V3C6</accession>
<name>A0ABM0V3C6_CAMSA</name>
<dbReference type="PANTHER" id="PTHR48065">
    <property type="entry name" value="OS10G0469600 PROTEIN"/>
    <property type="match status" value="1"/>
</dbReference>
<dbReference type="InterPro" id="IPR013210">
    <property type="entry name" value="LRR_N_plant-typ"/>
</dbReference>
<keyword evidence="3 8" id="KW-0732">Signal</keyword>
<feature type="transmembrane region" description="Helical" evidence="7">
    <location>
        <begin position="1534"/>
        <end position="1558"/>
    </location>
</feature>
<evidence type="ECO:0000313" key="12">
    <source>
        <dbReference type="RefSeq" id="XP_010450157.2"/>
    </source>
</evidence>
<keyword evidence="6 7" id="KW-0472">Membrane</keyword>
<evidence type="ECO:0000256" key="8">
    <source>
        <dbReference type="SAM" id="SignalP"/>
    </source>
</evidence>
<dbReference type="SMART" id="SM00369">
    <property type="entry name" value="LRR_TYP"/>
    <property type="match status" value="11"/>
</dbReference>
<keyword evidence="5 7" id="KW-1133">Transmembrane helix</keyword>
<keyword evidence="2 7" id="KW-0812">Transmembrane</keyword>
<evidence type="ECO:0000256" key="6">
    <source>
        <dbReference type="ARBA" id="ARBA00023136"/>
    </source>
</evidence>
<sequence length="1571" mass="175099">MTIWSFCLILFLSNSILVLASHVRHLCRADQKNALLEFKNEFYVQELISNGIVGDKKTEKWRNNTDCCTWDGISCDPKTGKVVELDLMNSFLNGPLRYDSSLFRLQHLHSLDLRSNNFSGTLPDSIGNLKHLRVLRLGDCNLFGKIPSSLRNLTYLANLDLSVNDFTGELPDSMGHLNKLTELHLGSAKLSGKFPSVLLNMSELTLINLDSNQFEGMLPSNMSSLSKLVQFEVTGNSFSGSIPSSLFMLPSLTTLVLGRNNFNGPLDFGNMSSPSNLVVLSLLENNFNGPIPKSISKLVGLFYLDLSLWNTERGMVDFNIFLQLESLTFLDLSYINTRSTLDVSIFSPLLLLAYLDLSGINLKISSSTVSLPSPMGTLILTSCNIFSEFPKFLENQTTLYYLDISANRIEGQVPEWLWSLPDLRYVNISQNSLSGFEGPVDVIQRCGKLIMLDISSNAFHHPFPLLPNSTTIFLASDNRFSGEVPRAICKLVSLDTLVLSNNNFNGSIPRCFENFNTTLSVLHLRNNNFSGTFPEESISEHLRSVDVGRNRLSGELPKSLINCTRLEFLNVEDNRISDKFPFWLRSLPSLQILVLRSNEFHGPIYFPGESSSFNKLRIFDISENRFSGVLPSDYFAGWSAMSSVVDIVDVIPSRYAGRDDSGNYQNSVTMTFKGLTWKLVGSVFAIYKTMDVSGNKFEGGIPESIALLKELIVLNMSNNGFTSSIPPALSNLTDLESLDLSKNKLSGKIPPELGKLTFLAQMNFSYNRLEGPIPHGTQIQSQKSSSFAENLGLCDQRNALWEFKNEFYVQEFNSNGIIGDKKTEKWRNTTDCCSWDGVSCDPKTGKVVELDLGFNNLNGPLRFNSSLFRLQHLQSLDLSFNYLSGILPDSINNLKYLRDLDLRGCKLFGKFPSSLGNLSHLTNLDLSDNEFTGQLPDSMGYLNKLTELDLRSTMLSGNFPRVLLNLSSLISIDLSSNQLKGMLPSNNMSSLSKLKSFMISGNSFYGTIPSSLFTIPSLTRLDLSRNDFTGPLEIGNISSQPNLRYLYIGENSFNGPIPRSISKLVVLSDLSLSFWNTGRSINDFSIFLHLKSLTSLDLSGINLKISSTLHFPSPIAELIISSCNISEFPKFIQNQTSLQVLDISANQIEGQIPEWLWSLPELGYVNIAHNSFSGELTILPNSTISYFIGSDNQFSGEIPRSICKLVSLWTLVLSNNFSGPIPRCLENFNSSLWILHLRNNSLSGVIPEEIISDRLRSLDVGRNWLSGQLPKSLINCTRLEFLNVEDNQIKDNFPFWLSLLPYLQILVLRSNEFFGPIASPGGSMSFPNLRIFDISENRFSGVLPSDYFVGWSAMSSVVGTVYNMQMILAPGITQELYHKSVFVTNKGSNMELVGSVFKIYKTIDVSGNKFQGGIPESIALLKELIVLNMSNNAFTGHILPSLSNLSNLQSLDLSQNRLSGGIPTELGKLTFLGWMNFSYNRLEGPIPHATQIQSQNSSSFTGNPGLCGVPLQEICNREEETTQEQDEKEEEDQVFSWIAAAIGYIPGLFCGLTIGHILTSHRRYLFMRTIH</sequence>
<dbReference type="RefSeq" id="XP_010450157.2">
    <property type="nucleotide sequence ID" value="XM_010451855.2"/>
</dbReference>
<dbReference type="InterPro" id="IPR025875">
    <property type="entry name" value="Leu-rich_rpt_4"/>
</dbReference>
<dbReference type="Gene3D" id="3.80.10.10">
    <property type="entry name" value="Ribonuclease Inhibitor"/>
    <property type="match status" value="5"/>
</dbReference>
<dbReference type="Pfam" id="PF08263">
    <property type="entry name" value="LRRNT_2"/>
    <property type="match status" value="2"/>
</dbReference>
<dbReference type="Pfam" id="PF00560">
    <property type="entry name" value="LRR_1"/>
    <property type="match status" value="6"/>
</dbReference>
<feature type="domain" description="Leucine-rich repeat-containing N-terminal plant-type" evidence="9">
    <location>
        <begin position="795"/>
        <end position="841"/>
    </location>
</feature>
<feature type="chain" id="PRO_5045354892" evidence="8">
    <location>
        <begin position="21"/>
        <end position="1571"/>
    </location>
</feature>
<evidence type="ECO:0000256" key="4">
    <source>
        <dbReference type="ARBA" id="ARBA00022737"/>
    </source>
</evidence>
<dbReference type="InterPro" id="IPR055414">
    <property type="entry name" value="LRR_R13L4/SHOC2-like"/>
</dbReference>
<dbReference type="PANTHER" id="PTHR48065:SF11">
    <property type="entry name" value="OS11G0213300 PROTEIN"/>
    <property type="match status" value="1"/>
</dbReference>
<evidence type="ECO:0000256" key="3">
    <source>
        <dbReference type="ARBA" id="ARBA00022729"/>
    </source>
</evidence>
<dbReference type="InterPro" id="IPR001611">
    <property type="entry name" value="Leu-rich_rpt"/>
</dbReference>
<keyword evidence="11" id="KW-1185">Reference proteome</keyword>
<evidence type="ECO:0000256" key="5">
    <source>
        <dbReference type="ARBA" id="ARBA00022989"/>
    </source>
</evidence>
<feature type="domain" description="Disease resistance R13L4/SHOC-2-like LRR" evidence="10">
    <location>
        <begin position="866"/>
        <end position="1103"/>
    </location>
</feature>
<dbReference type="Pfam" id="PF23598">
    <property type="entry name" value="LRR_14"/>
    <property type="match status" value="2"/>
</dbReference>
<gene>
    <name evidence="12" type="primary">LOC104732326</name>
</gene>
<dbReference type="Pfam" id="PF12799">
    <property type="entry name" value="LRR_4"/>
    <property type="match status" value="1"/>
</dbReference>
<evidence type="ECO:0000259" key="10">
    <source>
        <dbReference type="Pfam" id="PF23598"/>
    </source>
</evidence>
<evidence type="ECO:0000256" key="7">
    <source>
        <dbReference type="SAM" id="Phobius"/>
    </source>
</evidence>
<evidence type="ECO:0000259" key="9">
    <source>
        <dbReference type="Pfam" id="PF08263"/>
    </source>
</evidence>
<feature type="domain" description="Disease resistance R13L4/SHOC-2-like LRR" evidence="10">
    <location>
        <begin position="101"/>
        <end position="339"/>
    </location>
</feature>
<keyword evidence="4" id="KW-0677">Repeat</keyword>